<protein>
    <submittedName>
        <fullName evidence="1">Uncharacterized protein</fullName>
    </submittedName>
</protein>
<evidence type="ECO:0000313" key="1">
    <source>
        <dbReference type="EMBL" id="MCZ4281109.1"/>
    </source>
</evidence>
<accession>A0ABT4LJ20</accession>
<dbReference type="RefSeq" id="WP_269423288.1">
    <property type="nucleotide sequence ID" value="NZ_JAPWGY010000003.1"/>
</dbReference>
<sequence length="67" mass="7605">MKEMFFNFGNSNTCFSQGGGYLTGAPSLLLIEYAEFLPGVLRRNFKQELNVLTYDGMQSGVFFGFFR</sequence>
<organism evidence="1 2">
    <name type="scientific">Kiloniella laminariae</name>
    <dbReference type="NCBI Taxonomy" id="454162"/>
    <lineage>
        <taxon>Bacteria</taxon>
        <taxon>Pseudomonadati</taxon>
        <taxon>Pseudomonadota</taxon>
        <taxon>Alphaproteobacteria</taxon>
        <taxon>Rhodospirillales</taxon>
        <taxon>Kiloniellaceae</taxon>
        <taxon>Kiloniella</taxon>
    </lineage>
</organism>
<gene>
    <name evidence="1" type="ORF">O4H49_09995</name>
</gene>
<name>A0ABT4LJ20_9PROT</name>
<dbReference type="Proteomes" id="UP001069802">
    <property type="component" value="Unassembled WGS sequence"/>
</dbReference>
<dbReference type="EMBL" id="JAPWGY010000003">
    <property type="protein sequence ID" value="MCZ4281109.1"/>
    <property type="molecule type" value="Genomic_DNA"/>
</dbReference>
<evidence type="ECO:0000313" key="2">
    <source>
        <dbReference type="Proteomes" id="UP001069802"/>
    </source>
</evidence>
<keyword evidence="2" id="KW-1185">Reference proteome</keyword>
<comment type="caution">
    <text evidence="1">The sequence shown here is derived from an EMBL/GenBank/DDBJ whole genome shotgun (WGS) entry which is preliminary data.</text>
</comment>
<reference evidence="1" key="1">
    <citation type="submission" date="2022-12" db="EMBL/GenBank/DDBJ databases">
        <title>Bacterial isolates from different developmental stages of Nematostella vectensis.</title>
        <authorList>
            <person name="Fraune S."/>
        </authorList>
    </citation>
    <scope>NUCLEOTIDE SEQUENCE</scope>
    <source>
        <strain evidence="1">G21630-S1</strain>
    </source>
</reference>
<proteinExistence type="predicted"/>